<accession>A0A9P3H3Z7</accession>
<name>A0A9P3H3Z7_9FUNG</name>
<feature type="compositionally biased region" description="Low complexity" evidence="1">
    <location>
        <begin position="80"/>
        <end position="105"/>
    </location>
</feature>
<reference evidence="2" key="1">
    <citation type="submission" date="2021-11" db="EMBL/GenBank/DDBJ databases">
        <authorList>
            <person name="Herlambang A."/>
            <person name="Guo Y."/>
            <person name="Takashima Y."/>
            <person name="Nishizawa T."/>
        </authorList>
    </citation>
    <scope>NUCLEOTIDE SEQUENCE</scope>
    <source>
        <strain evidence="2">E1425</strain>
    </source>
</reference>
<reference evidence="2" key="2">
    <citation type="journal article" date="2022" name="Microbiol. Resour. Announc.">
        <title>Whole-Genome Sequence of Entomortierella parvispora E1425, a Mucoromycotan Fungus Associated with Burkholderiaceae-Related Endosymbiotic Bacteria.</title>
        <authorList>
            <person name="Herlambang A."/>
            <person name="Guo Y."/>
            <person name="Takashima Y."/>
            <person name="Narisawa K."/>
            <person name="Ohta H."/>
            <person name="Nishizawa T."/>
        </authorList>
    </citation>
    <scope>NUCLEOTIDE SEQUENCE</scope>
    <source>
        <strain evidence="2">E1425</strain>
    </source>
</reference>
<dbReference type="OrthoDB" id="2352441at2759"/>
<sequence>MAAVSDFSARVSKQAGQQQRIPVQIGRLTEANLYRHTIISPPSREAKLKHILDYVELQRELIALEEDLYRTATERSLWRSSSSPTPTPTPNNNNNSNSRNNNINNDVEVHSRSNTPPALLPRPPPRYTAANVAPVQEDSPSQSRGDLHRQSTSLPYGDSLQQLMQQYPSHLHQPSSITLPQPPVRRRSHGRTPTPQQQQQQLQQQQQQQFDLYPDGLDPRVALPRALPRSMAHHDQSLYRDSFYSGIGQENDWRQLEELDPDSLAGIHLYGDTSDLQLIGQNAFQQQQHQQSLPYEMSPAIASSPLNKYPIYELTPARPLEHYRQQEQQYPQQQPPSPFNYRPMHYPGDDEEEMEVSMATRHRRQHSASMLQQQQQQLQQQHQQQSAQQQQLSRQQSMRDRKSPERQLYSPTSNPMEKEKKQGRFSTRFSFLTRRRQPEQQHHRHESMPGGPSRDPWLQADSQAKYQSLGHRSGRQAAMAIEEAEDEEDETSQYWQNGHIRVASRIDSPVQQKPKSGHGNRVKQLFKDVFGRSSKKNAAPEPGTIQEISLPDTHRTTPPHLQHQRLYGSPSPQIDAATFQSPYSYSTHSMLPPRRAMSPVSRPSTAQSMERQGYYPGRASFSHNPIRESLVDPIQYSLSYTNLNPGDENEYLIRNQANSRAHSPYALTSLTPPPSGPPPSAMRQSMGPRKPSALLGGMLMSVATASAADQQQLKQGDFMSPSQQQQSQQQQQVYKQSVVNNVDRYRARRSSQLIPIPKDNVDSGCDSVGGYEPHTTASNATTLHPNLPSAKQELTTTPTQSTLPLQVQQQNGKHLIHHIPSSSIDFDRDMTLSSTTYDNGPVLVSMAQVQKVDLEGLCAQVSKPYKSALLSLSVTNPPHIAGEDDEEEEKDRTGEEEDEVIDPKNFHPLHTHPISMVVAVESPYFMA</sequence>
<keyword evidence="3" id="KW-1185">Reference proteome</keyword>
<feature type="region of interest" description="Disordered" evidence="1">
    <location>
        <begin position="766"/>
        <end position="798"/>
    </location>
</feature>
<evidence type="ECO:0000313" key="2">
    <source>
        <dbReference type="EMBL" id="GJJ69705.1"/>
    </source>
</evidence>
<feature type="compositionally biased region" description="Low complexity" evidence="1">
    <location>
        <begin position="196"/>
        <end position="208"/>
    </location>
</feature>
<feature type="compositionally biased region" description="Polar residues" evidence="1">
    <location>
        <begin position="168"/>
        <end position="179"/>
    </location>
</feature>
<gene>
    <name evidence="2" type="ORF">EMPS_02053</name>
</gene>
<feature type="region of interest" description="Disordered" evidence="1">
    <location>
        <begin position="323"/>
        <end position="458"/>
    </location>
</feature>
<dbReference type="EMBL" id="BQFW01000002">
    <property type="protein sequence ID" value="GJJ69705.1"/>
    <property type="molecule type" value="Genomic_DNA"/>
</dbReference>
<feature type="compositionally biased region" description="Low complexity" evidence="1">
    <location>
        <begin position="367"/>
        <end position="396"/>
    </location>
</feature>
<feature type="compositionally biased region" description="Pro residues" evidence="1">
    <location>
        <begin position="671"/>
        <end position="680"/>
    </location>
</feature>
<dbReference type="Proteomes" id="UP000827284">
    <property type="component" value="Unassembled WGS sequence"/>
</dbReference>
<feature type="region of interest" description="Disordered" evidence="1">
    <location>
        <begin position="664"/>
        <end position="689"/>
    </location>
</feature>
<feature type="region of interest" description="Disordered" evidence="1">
    <location>
        <begin position="715"/>
        <end position="735"/>
    </location>
</feature>
<feature type="compositionally biased region" description="Acidic residues" evidence="1">
    <location>
        <begin position="883"/>
        <end position="900"/>
    </location>
</feature>
<feature type="region of interest" description="Disordered" evidence="1">
    <location>
        <begin position="168"/>
        <end position="208"/>
    </location>
</feature>
<feature type="region of interest" description="Disordered" evidence="1">
    <location>
        <begin position="75"/>
        <end position="154"/>
    </location>
</feature>
<feature type="compositionally biased region" description="Polar residues" evidence="1">
    <location>
        <begin position="775"/>
        <end position="784"/>
    </location>
</feature>
<proteinExistence type="predicted"/>
<comment type="caution">
    <text evidence="2">The sequence shown here is derived from an EMBL/GenBank/DDBJ whole genome shotgun (WGS) entry which is preliminary data.</text>
</comment>
<evidence type="ECO:0000313" key="3">
    <source>
        <dbReference type="Proteomes" id="UP000827284"/>
    </source>
</evidence>
<organism evidence="2 3">
    <name type="scientific">Entomortierella parvispora</name>
    <dbReference type="NCBI Taxonomy" id="205924"/>
    <lineage>
        <taxon>Eukaryota</taxon>
        <taxon>Fungi</taxon>
        <taxon>Fungi incertae sedis</taxon>
        <taxon>Mucoromycota</taxon>
        <taxon>Mortierellomycotina</taxon>
        <taxon>Mortierellomycetes</taxon>
        <taxon>Mortierellales</taxon>
        <taxon>Mortierellaceae</taxon>
        <taxon>Entomortierella</taxon>
    </lineage>
</organism>
<feature type="compositionally biased region" description="Low complexity" evidence="1">
    <location>
        <begin position="722"/>
        <end position="735"/>
    </location>
</feature>
<feature type="region of interest" description="Disordered" evidence="1">
    <location>
        <begin position="533"/>
        <end position="567"/>
    </location>
</feature>
<feature type="region of interest" description="Disordered" evidence="1">
    <location>
        <begin position="875"/>
        <end position="906"/>
    </location>
</feature>
<feature type="compositionally biased region" description="Polar residues" evidence="1">
    <location>
        <begin position="138"/>
        <end position="154"/>
    </location>
</feature>
<evidence type="ECO:0000256" key="1">
    <source>
        <dbReference type="SAM" id="MobiDB-lite"/>
    </source>
</evidence>
<protein>
    <submittedName>
        <fullName evidence="2">Uncharacterized protein</fullName>
    </submittedName>
</protein>
<dbReference type="AlphaFoldDB" id="A0A9P3H3Z7"/>